<feature type="domain" description="PNPLA" evidence="5">
    <location>
        <begin position="146"/>
        <end position="326"/>
    </location>
</feature>
<keyword evidence="4" id="KW-0472">Membrane</keyword>
<feature type="active site" description="Nucleophile" evidence="2">
    <location>
        <position position="182"/>
    </location>
</feature>
<dbReference type="SUPFAM" id="SSF52151">
    <property type="entry name" value="FabD/lysophospholipase-like"/>
    <property type="match status" value="1"/>
</dbReference>
<evidence type="ECO:0000256" key="4">
    <source>
        <dbReference type="SAM" id="Phobius"/>
    </source>
</evidence>
<dbReference type="AlphaFoldDB" id="A0AAV9IW32"/>
<evidence type="ECO:0000256" key="2">
    <source>
        <dbReference type="PROSITE-ProRule" id="PRU01161"/>
    </source>
</evidence>
<feature type="short sequence motif" description="DGA/G" evidence="2">
    <location>
        <begin position="313"/>
        <end position="315"/>
    </location>
</feature>
<proteinExistence type="predicted"/>
<keyword evidence="1 2" id="KW-0443">Lipid metabolism</keyword>
<dbReference type="InterPro" id="IPR052580">
    <property type="entry name" value="Lipid_Hydrolase"/>
</dbReference>
<name>A0AAV9IW32_CYACA</name>
<keyword evidence="2" id="KW-0378">Hydrolase</keyword>
<dbReference type="PROSITE" id="PS51635">
    <property type="entry name" value="PNPLA"/>
    <property type="match status" value="1"/>
</dbReference>
<protein>
    <recommendedName>
        <fullName evidence="5">PNPLA domain-containing protein</fullName>
    </recommendedName>
</protein>
<keyword evidence="4" id="KW-0812">Transmembrane</keyword>
<keyword evidence="4" id="KW-1133">Transmembrane helix</keyword>
<evidence type="ECO:0000313" key="7">
    <source>
        <dbReference type="Proteomes" id="UP001301350"/>
    </source>
</evidence>
<reference evidence="6 7" key="1">
    <citation type="submission" date="2022-07" db="EMBL/GenBank/DDBJ databases">
        <title>Genome-wide signatures of adaptation to extreme environments.</title>
        <authorList>
            <person name="Cho C.H."/>
            <person name="Yoon H.S."/>
        </authorList>
    </citation>
    <scope>NUCLEOTIDE SEQUENCE [LARGE SCALE GENOMIC DNA]</scope>
    <source>
        <strain evidence="6 7">DBV 063 E5</strain>
    </source>
</reference>
<feature type="region of interest" description="Disordered" evidence="3">
    <location>
        <begin position="672"/>
        <end position="700"/>
    </location>
</feature>
<evidence type="ECO:0000256" key="3">
    <source>
        <dbReference type="SAM" id="MobiDB-lite"/>
    </source>
</evidence>
<organism evidence="6 7">
    <name type="scientific">Cyanidium caldarium</name>
    <name type="common">Red alga</name>
    <dbReference type="NCBI Taxonomy" id="2771"/>
    <lineage>
        <taxon>Eukaryota</taxon>
        <taxon>Rhodophyta</taxon>
        <taxon>Bangiophyceae</taxon>
        <taxon>Cyanidiales</taxon>
        <taxon>Cyanidiaceae</taxon>
        <taxon>Cyanidium</taxon>
    </lineage>
</organism>
<dbReference type="PANTHER" id="PTHR46394">
    <property type="entry name" value="ANNEXIN"/>
    <property type="match status" value="1"/>
</dbReference>
<gene>
    <name evidence="6" type="ORF">CDCA_CDCA08G2492</name>
</gene>
<feature type="transmembrane region" description="Helical" evidence="4">
    <location>
        <begin position="145"/>
        <end position="165"/>
    </location>
</feature>
<dbReference type="Proteomes" id="UP001301350">
    <property type="component" value="Unassembled WGS sequence"/>
</dbReference>
<feature type="short sequence motif" description="GXSXG" evidence="2">
    <location>
        <begin position="180"/>
        <end position="184"/>
    </location>
</feature>
<evidence type="ECO:0000313" key="6">
    <source>
        <dbReference type="EMBL" id="KAK4536467.1"/>
    </source>
</evidence>
<feature type="region of interest" description="Disordered" evidence="3">
    <location>
        <begin position="29"/>
        <end position="84"/>
    </location>
</feature>
<feature type="compositionally biased region" description="Acidic residues" evidence="3">
    <location>
        <begin position="38"/>
        <end position="52"/>
    </location>
</feature>
<feature type="compositionally biased region" description="Basic residues" evidence="3">
    <location>
        <begin position="689"/>
        <end position="700"/>
    </location>
</feature>
<dbReference type="CDD" id="cd07207">
    <property type="entry name" value="Pat_ExoU_VipD_like"/>
    <property type="match status" value="1"/>
</dbReference>
<keyword evidence="2" id="KW-0442">Lipid degradation</keyword>
<dbReference type="GO" id="GO:0016787">
    <property type="term" value="F:hydrolase activity"/>
    <property type="evidence" value="ECO:0007669"/>
    <property type="project" value="UniProtKB-UniRule"/>
</dbReference>
<accession>A0AAV9IW32</accession>
<dbReference type="GO" id="GO:0016042">
    <property type="term" value="P:lipid catabolic process"/>
    <property type="evidence" value="ECO:0007669"/>
    <property type="project" value="UniProtKB-UniRule"/>
</dbReference>
<dbReference type="EMBL" id="JANCYW010000008">
    <property type="protein sequence ID" value="KAK4536467.1"/>
    <property type="molecule type" value="Genomic_DNA"/>
</dbReference>
<feature type="short sequence motif" description="GXGXXG" evidence="2">
    <location>
        <begin position="150"/>
        <end position="155"/>
    </location>
</feature>
<sequence>MGNYVSHGRSAVSAAAAVAQVRDEMVREIRATQRAPVDDDASPDSVGEEVDEATASGTSPATHRVAFRDTAPPPRQSSEQLSESLISSVEGRARAAAPRLSGSQVRQVYRYIGRLRLLQELSREFAHYNDLCREPMAAALNPIRAMAFSGGGVLGTAYVGALLVLEEHGLDYGRIRRFAGASAGAIMAATLAVGFRAAECMEQLQKLDFEDLIAPDLAALTHGRGVSSGRRLERWMGQVLKTHTGDADITLGDVLQRYGKELIIVATELDTGRERKFNPHTDPQLPVKTAVRMSAGIPVVFDVYSYQGHQYADGGLVNNWPVDCLPRDGTGMGIVAFTFTDYVCQDLFRLLWGHIPPERRVFDFERVGKSFAKVLYTHPERAESMFAVAKQSLRVIYDRLTKEQLWRYAHTHPRLTRMPHAVFLCVGEYGALDVEISGIGQLELLEMGRLSMYVEAQRLMLERECAHLLGTEAGAPARALERDNSQAVQLDALFSARSADISLSRRERIPETVLEEPELNEADSFTVPVPSGGTLTPIDSTVQQLASRTQLPRSASDLESPRLQSQRVRQEWEAPEELYWRLTFLLSRRETERLDPHLRQKLFPRKLFRDRDQNFWQRVHAKRIRNTIVSRLRGVWQNVRICTLGCFAVCLQCVTCCQAGRCVRDAGGVGPQGYASPGATRVSRETKTRTRRHPPKSHEE</sequence>
<evidence type="ECO:0000256" key="1">
    <source>
        <dbReference type="ARBA" id="ARBA00023098"/>
    </source>
</evidence>
<evidence type="ECO:0000259" key="5">
    <source>
        <dbReference type="PROSITE" id="PS51635"/>
    </source>
</evidence>
<keyword evidence="7" id="KW-1185">Reference proteome</keyword>
<dbReference type="Pfam" id="PF01734">
    <property type="entry name" value="Patatin"/>
    <property type="match status" value="1"/>
</dbReference>
<dbReference type="InterPro" id="IPR016035">
    <property type="entry name" value="Acyl_Trfase/lysoPLipase"/>
</dbReference>
<dbReference type="PANTHER" id="PTHR46394:SF1">
    <property type="entry name" value="PNPLA DOMAIN-CONTAINING PROTEIN"/>
    <property type="match status" value="1"/>
</dbReference>
<dbReference type="Gene3D" id="3.40.1090.10">
    <property type="entry name" value="Cytosolic phospholipase A2 catalytic domain"/>
    <property type="match status" value="2"/>
</dbReference>
<comment type="caution">
    <text evidence="6">The sequence shown here is derived from an EMBL/GenBank/DDBJ whole genome shotgun (WGS) entry which is preliminary data.</text>
</comment>
<dbReference type="InterPro" id="IPR002641">
    <property type="entry name" value="PNPLA_dom"/>
</dbReference>
<feature type="active site" description="Proton acceptor" evidence="2">
    <location>
        <position position="313"/>
    </location>
</feature>
<feature type="transmembrane region" description="Helical" evidence="4">
    <location>
        <begin position="177"/>
        <end position="198"/>
    </location>
</feature>